<evidence type="ECO:0000259" key="5">
    <source>
        <dbReference type="Pfam" id="PF25917"/>
    </source>
</evidence>
<dbReference type="EMBL" id="JBHSCX010000013">
    <property type="protein sequence ID" value="MFC4362916.1"/>
    <property type="molecule type" value="Genomic_DNA"/>
</dbReference>
<protein>
    <submittedName>
        <fullName evidence="8">Efflux RND transporter periplasmic adaptor subunit</fullName>
    </submittedName>
</protein>
<dbReference type="Pfam" id="PF25917">
    <property type="entry name" value="BSH_RND"/>
    <property type="match status" value="1"/>
</dbReference>
<dbReference type="Pfam" id="PF25954">
    <property type="entry name" value="Beta-barrel_RND_2"/>
    <property type="match status" value="1"/>
</dbReference>
<feature type="domain" description="CusB-like beta-barrel" evidence="6">
    <location>
        <begin position="182"/>
        <end position="253"/>
    </location>
</feature>
<evidence type="ECO:0000256" key="4">
    <source>
        <dbReference type="SAM" id="SignalP"/>
    </source>
</evidence>
<dbReference type="Gene3D" id="1.10.287.470">
    <property type="entry name" value="Helix hairpin bin"/>
    <property type="match status" value="1"/>
</dbReference>
<name>A0ABV8V4T0_9GAMM</name>
<evidence type="ECO:0000259" key="7">
    <source>
        <dbReference type="Pfam" id="PF25967"/>
    </source>
</evidence>
<dbReference type="Proteomes" id="UP001595840">
    <property type="component" value="Unassembled WGS sequence"/>
</dbReference>
<dbReference type="InterPro" id="IPR058627">
    <property type="entry name" value="MdtA-like_C"/>
</dbReference>
<dbReference type="NCBIfam" id="TIGR01730">
    <property type="entry name" value="RND_mfp"/>
    <property type="match status" value="1"/>
</dbReference>
<keyword evidence="9" id="KW-1185">Reference proteome</keyword>
<gene>
    <name evidence="8" type="ORF">ACFOX3_11435</name>
</gene>
<feature type="domain" description="Multidrug resistance protein MdtA-like barrel-sandwich hybrid" evidence="5">
    <location>
        <begin position="49"/>
        <end position="168"/>
    </location>
</feature>
<feature type="chain" id="PRO_5047067548" evidence="4">
    <location>
        <begin position="19"/>
        <end position="351"/>
    </location>
</feature>
<feature type="domain" description="Multidrug resistance protein MdtA-like C-terminal permuted SH3" evidence="7">
    <location>
        <begin position="283"/>
        <end position="318"/>
    </location>
</feature>
<accession>A0ABV8V4T0</accession>
<evidence type="ECO:0000313" key="8">
    <source>
        <dbReference type="EMBL" id="MFC4362916.1"/>
    </source>
</evidence>
<evidence type="ECO:0000313" key="9">
    <source>
        <dbReference type="Proteomes" id="UP001595840"/>
    </source>
</evidence>
<evidence type="ECO:0000256" key="1">
    <source>
        <dbReference type="ARBA" id="ARBA00004196"/>
    </source>
</evidence>
<keyword evidence="4" id="KW-0732">Signal</keyword>
<dbReference type="Gene3D" id="2.40.30.170">
    <property type="match status" value="1"/>
</dbReference>
<dbReference type="RefSeq" id="WP_290264874.1">
    <property type="nucleotide sequence ID" value="NZ_JAUFQG010000006.1"/>
</dbReference>
<keyword evidence="3" id="KW-0813">Transport</keyword>
<feature type="signal peptide" evidence="4">
    <location>
        <begin position="1"/>
        <end position="18"/>
    </location>
</feature>
<dbReference type="PANTHER" id="PTHR30469">
    <property type="entry name" value="MULTIDRUG RESISTANCE PROTEIN MDTA"/>
    <property type="match status" value="1"/>
</dbReference>
<dbReference type="InterPro" id="IPR006143">
    <property type="entry name" value="RND_pump_MFP"/>
</dbReference>
<dbReference type="InterPro" id="IPR058792">
    <property type="entry name" value="Beta-barrel_RND_2"/>
</dbReference>
<evidence type="ECO:0000256" key="3">
    <source>
        <dbReference type="ARBA" id="ARBA00022448"/>
    </source>
</evidence>
<dbReference type="PANTHER" id="PTHR30469:SF16">
    <property type="entry name" value="HAE1 FAMILY EFFLUX PUMP MFP COMPONENT"/>
    <property type="match status" value="1"/>
</dbReference>
<comment type="subcellular location">
    <subcellularLocation>
        <location evidence="1">Cell envelope</location>
    </subcellularLocation>
</comment>
<dbReference type="Gene3D" id="2.40.50.100">
    <property type="match status" value="1"/>
</dbReference>
<dbReference type="InterPro" id="IPR058625">
    <property type="entry name" value="MdtA-like_BSH"/>
</dbReference>
<sequence length="351" mass="38056">MRLAILIFCSILPHLSQAAATGVYAQTVALTEFADTLEALGTLRANESIDLSANVTERITALHFNDGERVKAGQKLVSFNAAEEIAQRQEQFLVVDEASRQYERVKTLAKDGLAPQSQLDEKRREFLAAQARLDGLDAKMQDLFIIAPFNGKVGIRNVSVGALLTPGDIITSLDDDELMKLDFSVPSTYLPALNEGLRIQATAKALNNLVVEGTIASIDSRVDPITRSIRVRAIIENPDHRLRPGLLMSVRLFKDSRQTLVIAEDALIPEGRQHYVMKIAPGSPSTVSKTLVTVGSRIPGAVEILTGLAAGDRVVTHGTVKVRHGSEVEVLAEQALGERLPSLLNKTAGQK</sequence>
<evidence type="ECO:0000256" key="2">
    <source>
        <dbReference type="ARBA" id="ARBA00009477"/>
    </source>
</evidence>
<dbReference type="Gene3D" id="2.40.420.20">
    <property type="match status" value="1"/>
</dbReference>
<evidence type="ECO:0000259" key="6">
    <source>
        <dbReference type="Pfam" id="PF25954"/>
    </source>
</evidence>
<dbReference type="SUPFAM" id="SSF111369">
    <property type="entry name" value="HlyD-like secretion proteins"/>
    <property type="match status" value="1"/>
</dbReference>
<dbReference type="Pfam" id="PF25967">
    <property type="entry name" value="RND-MFP_C"/>
    <property type="match status" value="1"/>
</dbReference>
<proteinExistence type="inferred from homology"/>
<comment type="caution">
    <text evidence="8">The sequence shown here is derived from an EMBL/GenBank/DDBJ whole genome shotgun (WGS) entry which is preliminary data.</text>
</comment>
<reference evidence="9" key="1">
    <citation type="journal article" date="2019" name="Int. J. Syst. Evol. Microbiol.">
        <title>The Global Catalogue of Microorganisms (GCM) 10K type strain sequencing project: providing services to taxonomists for standard genome sequencing and annotation.</title>
        <authorList>
            <consortium name="The Broad Institute Genomics Platform"/>
            <consortium name="The Broad Institute Genome Sequencing Center for Infectious Disease"/>
            <person name="Wu L."/>
            <person name="Ma J."/>
        </authorList>
    </citation>
    <scope>NUCLEOTIDE SEQUENCE [LARGE SCALE GENOMIC DNA]</scope>
    <source>
        <strain evidence="9">CECT 8570</strain>
    </source>
</reference>
<comment type="similarity">
    <text evidence="2">Belongs to the membrane fusion protein (MFP) (TC 8.A.1) family.</text>
</comment>
<organism evidence="8 9">
    <name type="scientific">Simiduia curdlanivorans</name>
    <dbReference type="NCBI Taxonomy" id="1492769"/>
    <lineage>
        <taxon>Bacteria</taxon>
        <taxon>Pseudomonadati</taxon>
        <taxon>Pseudomonadota</taxon>
        <taxon>Gammaproteobacteria</taxon>
        <taxon>Cellvibrionales</taxon>
        <taxon>Cellvibrionaceae</taxon>
        <taxon>Simiduia</taxon>
    </lineage>
</organism>